<feature type="transmembrane region" description="Helical" evidence="1">
    <location>
        <begin position="38"/>
        <end position="58"/>
    </location>
</feature>
<dbReference type="EMBL" id="BMXF01000001">
    <property type="protein sequence ID" value="GHB51621.1"/>
    <property type="molecule type" value="Genomic_DNA"/>
</dbReference>
<evidence type="ECO:0000259" key="2">
    <source>
        <dbReference type="Pfam" id="PF02517"/>
    </source>
</evidence>
<dbReference type="GO" id="GO:0080120">
    <property type="term" value="P:CAAX-box protein maturation"/>
    <property type="evidence" value="ECO:0007669"/>
    <property type="project" value="UniProtKB-ARBA"/>
</dbReference>
<comment type="caution">
    <text evidence="3">The sequence shown here is derived from an EMBL/GenBank/DDBJ whole genome shotgun (WGS) entry which is preliminary data.</text>
</comment>
<dbReference type="AlphaFoldDB" id="A0A8J3D594"/>
<name>A0A8J3D594_9BACT</name>
<dbReference type="Proteomes" id="UP000598271">
    <property type="component" value="Unassembled WGS sequence"/>
</dbReference>
<dbReference type="Pfam" id="PF02517">
    <property type="entry name" value="Rce1-like"/>
    <property type="match status" value="1"/>
</dbReference>
<dbReference type="InterPro" id="IPR003675">
    <property type="entry name" value="Rce1/LyrA-like_dom"/>
</dbReference>
<sequence length="250" mass="29600">MKTWQLWVILLANGLFALLANLLFYFKVIEPMRFSANKWPLIGLGLMVYSVQAMLIYFLVKKYADLHWLLIPFKAKDWLWGLAIGVLVWLGANIFLALRLPGDIQRLISTRGFERFLPIFLLNSLPGALIEEYLFRYLPVRLAESRRLTRERTLLLFLAVLVFFTATHIPAYLWQYNNPLWSLWSPFTMGAAYFFVYYATRNLAFVTLFHAFYNNSWMLVGRSEIRDYSLVIVASIIWFFWRTSRRNRLL</sequence>
<dbReference type="RefSeq" id="WP_189562206.1">
    <property type="nucleotide sequence ID" value="NZ_BMXF01000001.1"/>
</dbReference>
<accession>A0A8J3D594</accession>
<dbReference type="GO" id="GO:0004175">
    <property type="term" value="F:endopeptidase activity"/>
    <property type="evidence" value="ECO:0007669"/>
    <property type="project" value="UniProtKB-ARBA"/>
</dbReference>
<feature type="domain" description="CAAX prenyl protease 2/Lysostaphin resistance protein A-like" evidence="2">
    <location>
        <begin position="116"/>
        <end position="214"/>
    </location>
</feature>
<feature type="transmembrane region" description="Helical" evidence="1">
    <location>
        <begin position="154"/>
        <end position="174"/>
    </location>
</feature>
<gene>
    <name evidence="3" type="ORF">GCM10007390_00220</name>
</gene>
<reference evidence="3 4" key="1">
    <citation type="journal article" date="2014" name="Int. J. Syst. Evol. Microbiol.">
        <title>Complete genome sequence of Corynebacterium casei LMG S-19264T (=DSM 44701T), isolated from a smear-ripened cheese.</title>
        <authorList>
            <consortium name="US DOE Joint Genome Institute (JGI-PGF)"/>
            <person name="Walter F."/>
            <person name="Albersmeier A."/>
            <person name="Kalinowski J."/>
            <person name="Ruckert C."/>
        </authorList>
    </citation>
    <scope>NUCLEOTIDE SEQUENCE [LARGE SCALE GENOMIC DNA]</scope>
    <source>
        <strain evidence="3 4">KCTC 12866</strain>
    </source>
</reference>
<protein>
    <recommendedName>
        <fullName evidence="2">CAAX prenyl protease 2/Lysostaphin resistance protein A-like domain-containing protein</fullName>
    </recommendedName>
</protein>
<keyword evidence="1" id="KW-0812">Transmembrane</keyword>
<proteinExistence type="predicted"/>
<keyword evidence="1" id="KW-1133">Transmembrane helix</keyword>
<keyword evidence="1" id="KW-0472">Membrane</keyword>
<evidence type="ECO:0000256" key="1">
    <source>
        <dbReference type="SAM" id="Phobius"/>
    </source>
</evidence>
<evidence type="ECO:0000313" key="4">
    <source>
        <dbReference type="Proteomes" id="UP000598271"/>
    </source>
</evidence>
<feature type="transmembrane region" description="Helical" evidence="1">
    <location>
        <begin position="6"/>
        <end position="26"/>
    </location>
</feature>
<evidence type="ECO:0000313" key="3">
    <source>
        <dbReference type="EMBL" id="GHB51621.1"/>
    </source>
</evidence>
<feature type="transmembrane region" description="Helical" evidence="1">
    <location>
        <begin position="78"/>
        <end position="98"/>
    </location>
</feature>
<keyword evidence="4" id="KW-1185">Reference proteome</keyword>
<organism evidence="3 4">
    <name type="scientific">Persicitalea jodogahamensis</name>
    <dbReference type="NCBI Taxonomy" id="402147"/>
    <lineage>
        <taxon>Bacteria</taxon>
        <taxon>Pseudomonadati</taxon>
        <taxon>Bacteroidota</taxon>
        <taxon>Cytophagia</taxon>
        <taxon>Cytophagales</taxon>
        <taxon>Spirosomataceae</taxon>
        <taxon>Persicitalea</taxon>
    </lineage>
</organism>
<feature type="transmembrane region" description="Helical" evidence="1">
    <location>
        <begin position="194"/>
        <end position="213"/>
    </location>
</feature>